<organism evidence="1 2">
    <name type="scientific">Rotaria socialis</name>
    <dbReference type="NCBI Taxonomy" id="392032"/>
    <lineage>
        <taxon>Eukaryota</taxon>
        <taxon>Metazoa</taxon>
        <taxon>Spiralia</taxon>
        <taxon>Gnathifera</taxon>
        <taxon>Rotifera</taxon>
        <taxon>Eurotatoria</taxon>
        <taxon>Bdelloidea</taxon>
        <taxon>Philodinida</taxon>
        <taxon>Philodinidae</taxon>
        <taxon>Rotaria</taxon>
    </lineage>
</organism>
<sequence length="57" mass="6628">MNTTHYTLDTECQLQDPPKLSTAALIQTEFVYKNHLSILILIETMHLPVEHSRTFDK</sequence>
<name>A0A821PZV6_9BILA</name>
<protein>
    <submittedName>
        <fullName evidence="1">Uncharacterized protein</fullName>
    </submittedName>
</protein>
<evidence type="ECO:0000313" key="2">
    <source>
        <dbReference type="Proteomes" id="UP000663873"/>
    </source>
</evidence>
<dbReference type="Proteomes" id="UP000663873">
    <property type="component" value="Unassembled WGS sequence"/>
</dbReference>
<evidence type="ECO:0000313" key="1">
    <source>
        <dbReference type="EMBL" id="CAF4815516.1"/>
    </source>
</evidence>
<feature type="non-terminal residue" evidence="1">
    <location>
        <position position="57"/>
    </location>
</feature>
<dbReference type="EMBL" id="CAJOBP010051666">
    <property type="protein sequence ID" value="CAF4815516.1"/>
    <property type="molecule type" value="Genomic_DNA"/>
</dbReference>
<dbReference type="AlphaFoldDB" id="A0A821PZV6"/>
<gene>
    <name evidence="1" type="ORF">UJA718_LOCUS41921</name>
</gene>
<reference evidence="1" key="1">
    <citation type="submission" date="2021-02" db="EMBL/GenBank/DDBJ databases">
        <authorList>
            <person name="Nowell W R."/>
        </authorList>
    </citation>
    <scope>NUCLEOTIDE SEQUENCE</scope>
</reference>
<keyword evidence="2" id="KW-1185">Reference proteome</keyword>
<comment type="caution">
    <text evidence="1">The sequence shown here is derived from an EMBL/GenBank/DDBJ whole genome shotgun (WGS) entry which is preliminary data.</text>
</comment>
<proteinExistence type="predicted"/>
<accession>A0A821PZV6</accession>